<feature type="signal peptide" evidence="2">
    <location>
        <begin position="1"/>
        <end position="23"/>
    </location>
</feature>
<reference evidence="3 4" key="1">
    <citation type="submission" date="2019-05" db="EMBL/GenBank/DDBJ databases">
        <authorList>
            <consortium name="Science for Life Laboratories"/>
        </authorList>
    </citation>
    <scope>NUCLEOTIDE SEQUENCE [LARGE SCALE GENOMIC DNA]</scope>
    <source>
        <strain evidence="3">Soil9</strain>
    </source>
</reference>
<evidence type="ECO:0000313" key="4">
    <source>
        <dbReference type="Proteomes" id="UP000464178"/>
    </source>
</evidence>
<gene>
    <name evidence="3" type="ORF">SOIL9_18610</name>
</gene>
<proteinExistence type="predicted"/>
<feature type="chain" id="PRO_5026860661" description="Membrane or secreted protein" evidence="2">
    <location>
        <begin position="24"/>
        <end position="93"/>
    </location>
</feature>
<dbReference type="EMBL" id="LR593886">
    <property type="protein sequence ID" value="VTR95853.1"/>
    <property type="molecule type" value="Genomic_DNA"/>
</dbReference>
<dbReference type="Proteomes" id="UP000464178">
    <property type="component" value="Chromosome"/>
</dbReference>
<name>A0A6P2D442_9BACT</name>
<protein>
    <recommendedName>
        <fullName evidence="5">Membrane or secreted protein</fullName>
    </recommendedName>
</protein>
<sequence length="93" mass="9743">MRTNRRWLASVAALLGLTLTCNSGCQTVMGGMTLPSPRYLEHYPQYFAPDPAFPLPRELASQEDPEGAARRGGPVLGGAAPVAPANPAPVGGR</sequence>
<keyword evidence="2" id="KW-0732">Signal</keyword>
<organism evidence="3 4">
    <name type="scientific">Gemmata massiliana</name>
    <dbReference type="NCBI Taxonomy" id="1210884"/>
    <lineage>
        <taxon>Bacteria</taxon>
        <taxon>Pseudomonadati</taxon>
        <taxon>Planctomycetota</taxon>
        <taxon>Planctomycetia</taxon>
        <taxon>Gemmatales</taxon>
        <taxon>Gemmataceae</taxon>
        <taxon>Gemmata</taxon>
    </lineage>
</organism>
<keyword evidence="4" id="KW-1185">Reference proteome</keyword>
<evidence type="ECO:0000256" key="2">
    <source>
        <dbReference type="SAM" id="SignalP"/>
    </source>
</evidence>
<dbReference type="RefSeq" id="WP_197909603.1">
    <property type="nucleotide sequence ID" value="NZ_LR593886.1"/>
</dbReference>
<evidence type="ECO:0000256" key="1">
    <source>
        <dbReference type="SAM" id="MobiDB-lite"/>
    </source>
</evidence>
<evidence type="ECO:0008006" key="5">
    <source>
        <dbReference type="Google" id="ProtNLM"/>
    </source>
</evidence>
<dbReference type="AlphaFoldDB" id="A0A6P2D442"/>
<feature type="region of interest" description="Disordered" evidence="1">
    <location>
        <begin position="54"/>
        <end position="93"/>
    </location>
</feature>
<evidence type="ECO:0000313" key="3">
    <source>
        <dbReference type="EMBL" id="VTR95853.1"/>
    </source>
</evidence>
<dbReference type="KEGG" id="gms:SOIL9_18610"/>
<accession>A0A6P2D442</accession>
<feature type="compositionally biased region" description="Low complexity" evidence="1">
    <location>
        <begin position="71"/>
        <end position="93"/>
    </location>
</feature>